<dbReference type="Proteomes" id="UP001432027">
    <property type="component" value="Unassembled WGS sequence"/>
</dbReference>
<comment type="caution">
    <text evidence="1">The sequence shown here is derived from an EMBL/GenBank/DDBJ whole genome shotgun (WGS) entry which is preliminary data.</text>
</comment>
<evidence type="ECO:0000313" key="1">
    <source>
        <dbReference type="EMBL" id="GMT06471.1"/>
    </source>
</evidence>
<keyword evidence="2" id="KW-1185">Reference proteome</keyword>
<dbReference type="EMBL" id="BTSX01000006">
    <property type="protein sequence ID" value="GMT06471.1"/>
    <property type="molecule type" value="Genomic_DNA"/>
</dbReference>
<name>A0AAV5UJ16_9BILA</name>
<feature type="non-terminal residue" evidence="1">
    <location>
        <position position="1"/>
    </location>
</feature>
<organism evidence="1 2">
    <name type="scientific">Pristionchus entomophagus</name>
    <dbReference type="NCBI Taxonomy" id="358040"/>
    <lineage>
        <taxon>Eukaryota</taxon>
        <taxon>Metazoa</taxon>
        <taxon>Ecdysozoa</taxon>
        <taxon>Nematoda</taxon>
        <taxon>Chromadorea</taxon>
        <taxon>Rhabditida</taxon>
        <taxon>Rhabditina</taxon>
        <taxon>Diplogasteromorpha</taxon>
        <taxon>Diplogasteroidea</taxon>
        <taxon>Neodiplogasteridae</taxon>
        <taxon>Pristionchus</taxon>
    </lineage>
</organism>
<proteinExistence type="predicted"/>
<sequence length="97" mass="9852">LASGGLLGVQSLLEGLVAGHLALTLSQLLEVVLLTLVTLLQVVLVGLELGYAGVELLDLLLEVVGQETGDVDATADGGQEDLLGLLLLFLAHAGALL</sequence>
<accession>A0AAV5UJ16</accession>
<reference evidence="1" key="1">
    <citation type="submission" date="2023-10" db="EMBL/GenBank/DDBJ databases">
        <title>Genome assembly of Pristionchus species.</title>
        <authorList>
            <person name="Yoshida K."/>
            <person name="Sommer R.J."/>
        </authorList>
    </citation>
    <scope>NUCLEOTIDE SEQUENCE</scope>
    <source>
        <strain evidence="1">RS0144</strain>
    </source>
</reference>
<protein>
    <submittedName>
        <fullName evidence="1">Uncharacterized protein</fullName>
    </submittedName>
</protein>
<gene>
    <name evidence="1" type="ORF">PENTCL1PPCAC_28645</name>
</gene>
<feature type="non-terminal residue" evidence="1">
    <location>
        <position position="97"/>
    </location>
</feature>
<evidence type="ECO:0000313" key="2">
    <source>
        <dbReference type="Proteomes" id="UP001432027"/>
    </source>
</evidence>
<dbReference type="AlphaFoldDB" id="A0AAV5UJ16"/>